<keyword evidence="4 5" id="KW-0560">Oxidoreductase</keyword>
<evidence type="ECO:0000256" key="2">
    <source>
        <dbReference type="ARBA" id="ARBA00022490"/>
    </source>
</evidence>
<evidence type="ECO:0000313" key="5">
    <source>
        <dbReference type="EMBL" id="VVD31336.1"/>
    </source>
</evidence>
<keyword evidence="6" id="KW-1185">Reference proteome</keyword>
<dbReference type="EMBL" id="LR699554">
    <property type="protein sequence ID" value="VVD31336.1"/>
    <property type="molecule type" value="Genomic_DNA"/>
</dbReference>
<dbReference type="GO" id="GO:0006729">
    <property type="term" value="P:tetrahydrobiopterin biosynthetic process"/>
    <property type="evidence" value="ECO:0007669"/>
    <property type="project" value="TreeGrafter"/>
</dbReference>
<dbReference type="InterPro" id="IPR002347">
    <property type="entry name" value="SDR_fam"/>
</dbReference>
<dbReference type="Pfam" id="PF00106">
    <property type="entry name" value="adh_short"/>
    <property type="match status" value="1"/>
</dbReference>
<dbReference type="AlphaFoldDB" id="A0A5Q4ZIV1"/>
<evidence type="ECO:0000313" key="6">
    <source>
        <dbReference type="Proteomes" id="UP000325811"/>
    </source>
</evidence>
<gene>
    <name evidence="5" type="ORF">PDMSB3_0033</name>
</gene>
<dbReference type="GO" id="GO:0004757">
    <property type="term" value="F:sepiapterin reductase (NADP+) activity"/>
    <property type="evidence" value="ECO:0007669"/>
    <property type="project" value="TreeGrafter"/>
</dbReference>
<dbReference type="Proteomes" id="UP000325811">
    <property type="component" value="Chromosome II"/>
</dbReference>
<proteinExistence type="predicted"/>
<dbReference type="EC" id="1.1.1.320" evidence="5"/>
<keyword evidence="3" id="KW-0521">NADP</keyword>
<organism evidence="5 6">
    <name type="scientific">Paraburkholderia dioscoreae</name>
    <dbReference type="NCBI Taxonomy" id="2604047"/>
    <lineage>
        <taxon>Bacteria</taxon>
        <taxon>Pseudomonadati</taxon>
        <taxon>Pseudomonadota</taxon>
        <taxon>Betaproteobacteria</taxon>
        <taxon>Burkholderiales</taxon>
        <taxon>Burkholderiaceae</taxon>
        <taxon>Paraburkholderia</taxon>
    </lineage>
</organism>
<dbReference type="Gene3D" id="3.40.50.720">
    <property type="entry name" value="NAD(P)-binding Rossmann-like Domain"/>
    <property type="match status" value="1"/>
</dbReference>
<evidence type="ECO:0000256" key="4">
    <source>
        <dbReference type="ARBA" id="ARBA00023002"/>
    </source>
</evidence>
<keyword evidence="2" id="KW-0963">Cytoplasm</keyword>
<dbReference type="PANTHER" id="PTHR44085:SF2">
    <property type="entry name" value="SEPIAPTERIN REDUCTASE"/>
    <property type="match status" value="1"/>
</dbReference>
<dbReference type="KEGG" id="pdio:PDMSB3_0033.1"/>
<dbReference type="InterPro" id="IPR051721">
    <property type="entry name" value="Biopterin_syn/organic_redct"/>
</dbReference>
<accession>A0A5Q4ZIV1</accession>
<dbReference type="GO" id="GO:0005737">
    <property type="term" value="C:cytoplasm"/>
    <property type="evidence" value="ECO:0007669"/>
    <property type="project" value="UniProtKB-SubCell"/>
</dbReference>
<sequence>MTLDTERKKILREKMAASLKPLIPRTDMTTSSPIRAIVTGHTRGLGAALAEQLLARGIAVLGLSRSRHATLKARFPALLEEIELELADTARVTQWIATDALRAFASGAQTVLLINNAGMVQPIGPIEGQDAAAIANAVSLNVATPLMLASALAAAAVDATDRRIVHISSGAARNAYAGWSIYCATKAALDHHARAVSLDANRALRICSLAPGVIDTNMQAEIRGSGVEQFPMREKFEDLKRNGQLATPEQCATQLLDYALSDAFGQTPVADIREIARPA</sequence>
<name>A0A5Q4ZIV1_9BURK</name>
<evidence type="ECO:0000256" key="3">
    <source>
        <dbReference type="ARBA" id="ARBA00022857"/>
    </source>
</evidence>
<dbReference type="PRINTS" id="PR00081">
    <property type="entry name" value="GDHRDH"/>
</dbReference>
<comment type="subcellular location">
    <subcellularLocation>
        <location evidence="1">Cytoplasm</location>
    </subcellularLocation>
</comment>
<evidence type="ECO:0000256" key="1">
    <source>
        <dbReference type="ARBA" id="ARBA00004496"/>
    </source>
</evidence>
<reference evidence="5 6" key="1">
    <citation type="submission" date="2019-08" db="EMBL/GenBank/DDBJ databases">
        <authorList>
            <person name="Herpell B J."/>
        </authorList>
    </citation>
    <scope>NUCLEOTIDE SEQUENCE [LARGE SCALE GENOMIC DNA]</scope>
    <source>
        <strain evidence="6">Msb3</strain>
    </source>
</reference>
<protein>
    <submittedName>
        <fullName evidence="5">Putative Benzil reductase ((S)-benzoin forming)</fullName>
        <ecNumber evidence="5">1.1.1.320</ecNumber>
    </submittedName>
</protein>
<dbReference type="PANTHER" id="PTHR44085">
    <property type="entry name" value="SEPIAPTERIN REDUCTASE"/>
    <property type="match status" value="1"/>
</dbReference>
<dbReference type="NCBIfam" id="NF005436">
    <property type="entry name" value="PRK07023.1"/>
    <property type="match status" value="1"/>
</dbReference>
<dbReference type="SUPFAM" id="SSF51735">
    <property type="entry name" value="NAD(P)-binding Rossmann-fold domains"/>
    <property type="match status" value="1"/>
</dbReference>
<dbReference type="InterPro" id="IPR036291">
    <property type="entry name" value="NAD(P)-bd_dom_sf"/>
</dbReference>